<evidence type="ECO:0000313" key="1">
    <source>
        <dbReference type="EMBL" id="KAJ9051553.1"/>
    </source>
</evidence>
<sequence>MHTPLDASQTTGRRSLSNQKHVIESVLPEMVVEQIRASHFDDVIDCGFASFAYFAGSQVSTLKLTLTPSNACDAGPRAAPTFRRNSYFCRPLSASFRAAIAHFR</sequence>
<dbReference type="EMBL" id="QTSX02007108">
    <property type="protein sequence ID" value="KAJ9051553.1"/>
    <property type="molecule type" value="Genomic_DNA"/>
</dbReference>
<accession>A0ACC2RN61</accession>
<keyword evidence="2" id="KW-1185">Reference proteome</keyword>
<proteinExistence type="predicted"/>
<protein>
    <submittedName>
        <fullName evidence="1">Uncharacterized protein</fullName>
    </submittedName>
</protein>
<name>A0ACC2RN61_9FUNG</name>
<gene>
    <name evidence="1" type="ORF">DSO57_1003492</name>
</gene>
<evidence type="ECO:0000313" key="2">
    <source>
        <dbReference type="Proteomes" id="UP001165960"/>
    </source>
</evidence>
<comment type="caution">
    <text evidence="1">The sequence shown here is derived from an EMBL/GenBank/DDBJ whole genome shotgun (WGS) entry which is preliminary data.</text>
</comment>
<reference evidence="1" key="1">
    <citation type="submission" date="2022-04" db="EMBL/GenBank/DDBJ databases">
        <title>Genome of the entomopathogenic fungus Entomophthora muscae.</title>
        <authorList>
            <person name="Elya C."/>
            <person name="Lovett B.R."/>
            <person name="Lee E."/>
            <person name="Macias A.M."/>
            <person name="Hajek A.E."/>
            <person name="De Bivort B.L."/>
            <person name="Kasson M.T."/>
            <person name="De Fine Licht H.H."/>
            <person name="Stajich J.E."/>
        </authorList>
    </citation>
    <scope>NUCLEOTIDE SEQUENCE</scope>
    <source>
        <strain evidence="1">Berkeley</strain>
    </source>
</reference>
<dbReference type="Proteomes" id="UP001165960">
    <property type="component" value="Unassembled WGS sequence"/>
</dbReference>
<organism evidence="1 2">
    <name type="scientific">Entomophthora muscae</name>
    <dbReference type="NCBI Taxonomy" id="34485"/>
    <lineage>
        <taxon>Eukaryota</taxon>
        <taxon>Fungi</taxon>
        <taxon>Fungi incertae sedis</taxon>
        <taxon>Zoopagomycota</taxon>
        <taxon>Entomophthoromycotina</taxon>
        <taxon>Entomophthoromycetes</taxon>
        <taxon>Entomophthorales</taxon>
        <taxon>Entomophthoraceae</taxon>
        <taxon>Entomophthora</taxon>
    </lineage>
</organism>